<comment type="caution">
    <text evidence="1">The sequence shown here is derived from an EMBL/GenBank/DDBJ whole genome shotgun (WGS) entry which is preliminary data.</text>
</comment>
<dbReference type="GeneID" id="28848879"/>
<dbReference type="AlphaFoldDB" id="A0A179FG13"/>
<name>A0A179FG13_METCM</name>
<evidence type="ECO:0000313" key="1">
    <source>
        <dbReference type="EMBL" id="OAQ64474.1"/>
    </source>
</evidence>
<keyword evidence="2" id="KW-1185">Reference proteome</keyword>
<protein>
    <submittedName>
        <fullName evidence="1">Uncharacterized protein</fullName>
    </submittedName>
</protein>
<evidence type="ECO:0000313" key="2">
    <source>
        <dbReference type="Proteomes" id="UP000078397"/>
    </source>
</evidence>
<proteinExistence type="predicted"/>
<dbReference type="EMBL" id="LSBJ02000005">
    <property type="protein sequence ID" value="OAQ64474.1"/>
    <property type="molecule type" value="Genomic_DNA"/>
</dbReference>
<gene>
    <name evidence="1" type="ORF">VFPPC_05740</name>
</gene>
<dbReference type="KEGG" id="pchm:VFPPC_05740"/>
<dbReference type="RefSeq" id="XP_018141788.1">
    <property type="nucleotide sequence ID" value="XM_018284885.1"/>
</dbReference>
<sequence>MLSSPAIHRCHEAIFTSLANFIAGVFDTKFWVTENIVKETTADTWSWYKGSPSGMYRVFQIFETSTALYRLGREDLGRCMNKKGFEALGEFLMLSTNTNTEEPTQSTQMFLSTILGLQKYSPDMRLEFLQACLIFISKTTHPFIQILSQLLRIEQERLGGELLINLFTEASIFTGDQFRNKIGDNNLPIELCKLMVDISAGRSHKWPEPWVDPRTVLKPDTDMQILQIKDEIERMIVTGMEFFHYEQVNQVANALRSMLQATNDITCRQMISGYLNDLQTPAIRKRVKDCFDKGDKYQYKIYWQLLVNGQAPSLDVRDSNWISDMVGGCEVFHKWDEQSEVEAIMERIEVALGDYVTN</sequence>
<organism evidence="1 2">
    <name type="scientific">Pochonia chlamydosporia 170</name>
    <dbReference type="NCBI Taxonomy" id="1380566"/>
    <lineage>
        <taxon>Eukaryota</taxon>
        <taxon>Fungi</taxon>
        <taxon>Dikarya</taxon>
        <taxon>Ascomycota</taxon>
        <taxon>Pezizomycotina</taxon>
        <taxon>Sordariomycetes</taxon>
        <taxon>Hypocreomycetidae</taxon>
        <taxon>Hypocreales</taxon>
        <taxon>Clavicipitaceae</taxon>
        <taxon>Pochonia</taxon>
    </lineage>
</organism>
<accession>A0A179FG13</accession>
<reference evidence="1 2" key="1">
    <citation type="journal article" date="2016" name="PLoS Pathog.">
        <title>Biosynthesis of antibiotic leucinostatins in bio-control fungus Purpureocillium lilacinum and their inhibition on phytophthora revealed by genome mining.</title>
        <authorList>
            <person name="Wang G."/>
            <person name="Liu Z."/>
            <person name="Lin R."/>
            <person name="Li E."/>
            <person name="Mao Z."/>
            <person name="Ling J."/>
            <person name="Yang Y."/>
            <person name="Yin W.B."/>
            <person name="Xie B."/>
        </authorList>
    </citation>
    <scope>NUCLEOTIDE SEQUENCE [LARGE SCALE GENOMIC DNA]</scope>
    <source>
        <strain evidence="1">170</strain>
    </source>
</reference>
<dbReference type="Proteomes" id="UP000078397">
    <property type="component" value="Unassembled WGS sequence"/>
</dbReference>